<feature type="domain" description="Acyl-CoA oxidase/dehydrogenase middle" evidence="8">
    <location>
        <begin position="293"/>
        <end position="393"/>
    </location>
</feature>
<name>A0ABQ4PYS1_9PROT</name>
<evidence type="ECO:0000259" key="9">
    <source>
        <dbReference type="Pfam" id="PF02771"/>
    </source>
</evidence>
<dbReference type="InterPro" id="IPR037069">
    <property type="entry name" value="AcylCoA_DH/ox_N_sf"/>
</dbReference>
<sequence length="559" mass="60354">MNASTPLCPPDLTPNDVVGLLGKCASVVTPIKTAALACMRSRIAPAGKMDRHLIDQEQHCVHGLAWVATYVETLHQVALWAQRLYEEKLFGEIEADLSCMLFANYLGDLHGGIAMNQGEIIRPSDFGLEALVDEALSDPCVGVIIASASQTRKTKAANWIAQTQGKATIETTGLEDTYEMIRDTFRRFGQEKIAPFAHTWHLNDELIPDKVIGEMAELGVFGLTIPEAFGGSGLGKTAMCVVSEELSRAYIGVGSLGTRSEIAAELILTGGTHAQKLYWLPKIAKAETLPTAVFTEPNTGSDLGALRTRGENQGSHWTITGNKTWITHAARSDMMTLLARTKHDTDHFSGLSMFLAPKPRGTCDAPFPAPGMSGGEIEVLGYRGMKEYELAFDGFEVPADALLGGVEGMGFKHLMATFESARIQTAARAIGVAQNALDLGLAYALDRHQFGHAIFAFPRVHNKLVHMAAEILGARQLTYFAARQKDGGKRCDLEAGMAKLLAARVAWAAADNALQIHGGNGFALEYPISRVLADARILNIFEGAGEIQAQVIARRLLES</sequence>
<reference evidence="10" key="1">
    <citation type="submission" date="2021-05" db="EMBL/GenBank/DDBJ databases">
        <authorList>
            <person name="Tanabe Y."/>
        </authorList>
    </citation>
    <scope>NUCLEOTIDE SEQUENCE</scope>
    <source>
        <strain evidence="10">BOTRYCO-1</strain>
    </source>
</reference>
<dbReference type="Gene3D" id="2.40.110.10">
    <property type="entry name" value="Butyryl-CoA Dehydrogenase, subunit A, domain 2"/>
    <property type="match status" value="1"/>
</dbReference>
<accession>A0ABQ4PYS1</accession>
<reference evidence="10" key="2">
    <citation type="journal article" date="2023" name="ISME Commun">
        <title>Characterization of a bloom-associated alphaproteobacterial lineage, 'Candidatus Phycosocius': insights into freshwater algal-bacterial interactions.</title>
        <authorList>
            <person name="Tanabe Y."/>
            <person name="Yamaguchi H."/>
            <person name="Yoshida M."/>
            <person name="Kai A."/>
            <person name="Okazaki Y."/>
        </authorList>
    </citation>
    <scope>NUCLEOTIDE SEQUENCE</scope>
    <source>
        <strain evidence="10">BOTRYCO-1</strain>
    </source>
</reference>
<dbReference type="Pfam" id="PF02771">
    <property type="entry name" value="Acyl-CoA_dh_N"/>
    <property type="match status" value="1"/>
</dbReference>
<evidence type="ECO:0000259" key="8">
    <source>
        <dbReference type="Pfam" id="PF02770"/>
    </source>
</evidence>
<evidence type="ECO:0000256" key="6">
    <source>
        <dbReference type="RuleBase" id="RU362125"/>
    </source>
</evidence>
<keyword evidence="5 6" id="KW-0560">Oxidoreductase</keyword>
<keyword evidence="4 6" id="KW-0274">FAD</keyword>
<dbReference type="InterPro" id="IPR046373">
    <property type="entry name" value="Acyl-CoA_Oxase/DH_mid-dom_sf"/>
</dbReference>
<comment type="cofactor">
    <cofactor evidence="1 6">
        <name>FAD</name>
        <dbReference type="ChEBI" id="CHEBI:57692"/>
    </cofactor>
</comment>
<dbReference type="Pfam" id="PF02770">
    <property type="entry name" value="Acyl-CoA_dh_M"/>
    <property type="match status" value="1"/>
</dbReference>
<dbReference type="InterPro" id="IPR036250">
    <property type="entry name" value="AcylCo_DH-like_C"/>
</dbReference>
<gene>
    <name evidence="10" type="ORF">PsB1_1987</name>
</gene>
<dbReference type="RefSeq" id="WP_284361009.1">
    <property type="nucleotide sequence ID" value="NZ_BPFZ01000014.1"/>
</dbReference>
<evidence type="ECO:0000256" key="3">
    <source>
        <dbReference type="ARBA" id="ARBA00022630"/>
    </source>
</evidence>
<evidence type="ECO:0000259" key="7">
    <source>
        <dbReference type="Pfam" id="PF00441"/>
    </source>
</evidence>
<feature type="domain" description="Acyl-CoA dehydrogenase/oxidase C-terminal" evidence="7">
    <location>
        <begin position="408"/>
        <end position="557"/>
    </location>
</feature>
<evidence type="ECO:0000256" key="4">
    <source>
        <dbReference type="ARBA" id="ARBA00022827"/>
    </source>
</evidence>
<evidence type="ECO:0000313" key="10">
    <source>
        <dbReference type="EMBL" id="GIU67833.1"/>
    </source>
</evidence>
<dbReference type="SUPFAM" id="SSF56645">
    <property type="entry name" value="Acyl-CoA dehydrogenase NM domain-like"/>
    <property type="match status" value="1"/>
</dbReference>
<proteinExistence type="inferred from homology"/>
<dbReference type="InterPro" id="IPR006091">
    <property type="entry name" value="Acyl-CoA_Oxase/DH_mid-dom"/>
</dbReference>
<dbReference type="Gene3D" id="1.20.140.10">
    <property type="entry name" value="Butyryl-CoA Dehydrogenase, subunit A, domain 3"/>
    <property type="match status" value="1"/>
</dbReference>
<evidence type="ECO:0000256" key="5">
    <source>
        <dbReference type="ARBA" id="ARBA00023002"/>
    </source>
</evidence>
<dbReference type="Gene3D" id="1.10.540.10">
    <property type="entry name" value="Acyl-CoA dehydrogenase/oxidase, N-terminal domain"/>
    <property type="match status" value="1"/>
</dbReference>
<evidence type="ECO:0000313" key="11">
    <source>
        <dbReference type="Proteomes" id="UP001161064"/>
    </source>
</evidence>
<dbReference type="PANTHER" id="PTHR43884:SF25">
    <property type="entry name" value="ACYL-COA DEHYDROGENASE YDBM-RELATED"/>
    <property type="match status" value="1"/>
</dbReference>
<keyword evidence="11" id="KW-1185">Reference proteome</keyword>
<protein>
    <submittedName>
        <fullName evidence="10">Acyl-CoA dehydrogenase</fullName>
    </submittedName>
</protein>
<dbReference type="Proteomes" id="UP001161064">
    <property type="component" value="Unassembled WGS sequence"/>
</dbReference>
<comment type="similarity">
    <text evidence="2 6">Belongs to the acyl-CoA dehydrogenase family.</text>
</comment>
<dbReference type="InterPro" id="IPR009100">
    <property type="entry name" value="AcylCoA_DH/oxidase_NM_dom_sf"/>
</dbReference>
<dbReference type="SUPFAM" id="SSF47203">
    <property type="entry name" value="Acyl-CoA dehydrogenase C-terminal domain-like"/>
    <property type="match status" value="1"/>
</dbReference>
<dbReference type="Pfam" id="PF00441">
    <property type="entry name" value="Acyl-CoA_dh_1"/>
    <property type="match status" value="1"/>
</dbReference>
<feature type="domain" description="Acyl-CoA dehydrogenase/oxidase N-terminal" evidence="9">
    <location>
        <begin position="176"/>
        <end position="287"/>
    </location>
</feature>
<dbReference type="PROSITE" id="PS00073">
    <property type="entry name" value="ACYL_COA_DH_2"/>
    <property type="match status" value="1"/>
</dbReference>
<dbReference type="PANTHER" id="PTHR43884">
    <property type="entry name" value="ACYL-COA DEHYDROGENASE"/>
    <property type="match status" value="1"/>
</dbReference>
<evidence type="ECO:0000256" key="1">
    <source>
        <dbReference type="ARBA" id="ARBA00001974"/>
    </source>
</evidence>
<organism evidence="10 11">
    <name type="scientific">Candidatus Phycosocius spiralis</name>
    <dbReference type="NCBI Taxonomy" id="2815099"/>
    <lineage>
        <taxon>Bacteria</taxon>
        <taxon>Pseudomonadati</taxon>
        <taxon>Pseudomonadota</taxon>
        <taxon>Alphaproteobacteria</taxon>
        <taxon>Caulobacterales</taxon>
        <taxon>Caulobacterales incertae sedis</taxon>
        <taxon>Candidatus Phycosocius</taxon>
    </lineage>
</organism>
<evidence type="ECO:0000256" key="2">
    <source>
        <dbReference type="ARBA" id="ARBA00009347"/>
    </source>
</evidence>
<comment type="caution">
    <text evidence="10">The sequence shown here is derived from an EMBL/GenBank/DDBJ whole genome shotgun (WGS) entry which is preliminary data.</text>
</comment>
<keyword evidence="3 6" id="KW-0285">Flavoprotein</keyword>
<dbReference type="InterPro" id="IPR013786">
    <property type="entry name" value="AcylCoA_DH/ox_N"/>
</dbReference>
<dbReference type="InterPro" id="IPR009075">
    <property type="entry name" value="AcylCo_DH/oxidase_C"/>
</dbReference>
<dbReference type="InterPro" id="IPR006089">
    <property type="entry name" value="Acyl-CoA_DH_CS"/>
</dbReference>
<dbReference type="EMBL" id="BPFZ01000014">
    <property type="protein sequence ID" value="GIU67833.1"/>
    <property type="molecule type" value="Genomic_DNA"/>
</dbReference>